<dbReference type="Gene3D" id="3.30.460.90">
    <property type="match status" value="1"/>
</dbReference>
<dbReference type="AlphaFoldDB" id="A0AAZ3RX21"/>
<dbReference type="InterPro" id="IPR024810">
    <property type="entry name" value="MAB21L/cGLR"/>
</dbReference>
<dbReference type="PANTHER" id="PTHR10656">
    <property type="entry name" value="CELL FATE DETERMINING PROTEIN MAB21-RELATED"/>
    <property type="match status" value="1"/>
</dbReference>
<evidence type="ECO:0000313" key="1">
    <source>
        <dbReference type="Ensembl" id="ENSOTSP00005146051.1"/>
    </source>
</evidence>
<sequence length="371" mass="41947">MSVYTLNLRVFWPLLTCVLTGLVFHHHITHWLSPESGPESEPCSDQGLPVFFSLIKLLLTELSMCNYRYCSTHPGGPQRVPLEAADGALKSGWSRREVLEDYYERWVRLSPHVLGHSKAHVAKLVGELVRAGRATGGIPESSLAFRGDFLQVGSSYEEHKVGAPDYYDILVPLKIPRELRLEPRMKGESSEDGGWSGVPRCSLETPRRGDWLRKHRGGVYRLTPDSVLRWFYPAVQRCLATVRYPFEQRSPPHTRSDYVCCHISMAIRLLPAIPLGDGVYLVPMETTASAAIDERDLWTLFFPRQEQRLLGWLRGRSPQPSCHLKVLQLTKALRDLGGQALDSHRGALWRSVLSSYTLKTAWLRLLLSSPA</sequence>
<dbReference type="PRINTS" id="PR02107">
    <property type="entry name" value="INOS145TPRIP"/>
</dbReference>
<dbReference type="InterPro" id="IPR026250">
    <property type="entry name" value="ITPRIP-like"/>
</dbReference>
<dbReference type="SMART" id="SM01265">
    <property type="entry name" value="Mab-21"/>
    <property type="match status" value="1"/>
</dbReference>
<proteinExistence type="predicted"/>
<accession>A0AAZ3RX21</accession>
<reference evidence="1" key="3">
    <citation type="submission" date="2025-09" db="UniProtKB">
        <authorList>
            <consortium name="Ensembl"/>
        </authorList>
    </citation>
    <scope>IDENTIFICATION</scope>
</reference>
<keyword evidence="2" id="KW-1185">Reference proteome</keyword>
<organism evidence="1 2">
    <name type="scientific">Oncorhynchus tshawytscha</name>
    <name type="common">Chinook salmon</name>
    <name type="synonym">Salmo tshawytscha</name>
    <dbReference type="NCBI Taxonomy" id="74940"/>
    <lineage>
        <taxon>Eukaryota</taxon>
        <taxon>Metazoa</taxon>
        <taxon>Chordata</taxon>
        <taxon>Craniata</taxon>
        <taxon>Vertebrata</taxon>
        <taxon>Euteleostomi</taxon>
        <taxon>Actinopterygii</taxon>
        <taxon>Neopterygii</taxon>
        <taxon>Teleostei</taxon>
        <taxon>Protacanthopterygii</taxon>
        <taxon>Salmoniformes</taxon>
        <taxon>Salmonidae</taxon>
        <taxon>Salmoninae</taxon>
        <taxon>Oncorhynchus</taxon>
    </lineage>
</organism>
<dbReference type="GeneTree" id="ENSGT01050000244827"/>
<name>A0AAZ3RX21_ONCTS</name>
<reference evidence="1" key="2">
    <citation type="submission" date="2025-08" db="UniProtKB">
        <authorList>
            <consortium name="Ensembl"/>
        </authorList>
    </citation>
    <scope>IDENTIFICATION</scope>
</reference>
<evidence type="ECO:0000313" key="2">
    <source>
        <dbReference type="Proteomes" id="UP000694402"/>
    </source>
</evidence>
<evidence type="ECO:0008006" key="3">
    <source>
        <dbReference type="Google" id="ProtNLM"/>
    </source>
</evidence>
<dbReference type="Proteomes" id="UP000694402">
    <property type="component" value="Unassembled WGS sequence"/>
</dbReference>
<protein>
    <recommendedName>
        <fullName evidence="3">Mab-21-like HhH/H2TH-like domain-containing protein</fullName>
    </recommendedName>
</protein>
<dbReference type="Ensembl" id="ENSOTST00005116848.1">
    <property type="protein sequence ID" value="ENSOTSP00005146051.1"/>
    <property type="gene ID" value="ENSOTSG00005062991.1"/>
</dbReference>
<dbReference type="PANTHER" id="PTHR10656:SF9">
    <property type="entry name" value="INOSITOL 1,4,5-TRISPHOSPHATE RECEPTOR-INTERACTING PROTEIN-LIKE 2"/>
    <property type="match status" value="1"/>
</dbReference>
<reference evidence="2" key="1">
    <citation type="journal article" date="2018" name="PLoS ONE">
        <title>Chinook salmon (Oncorhynchus tshawytscha) genome and transcriptome.</title>
        <authorList>
            <person name="Christensen K.A."/>
            <person name="Leong J.S."/>
            <person name="Sakhrani D."/>
            <person name="Biagi C.A."/>
            <person name="Minkley D.R."/>
            <person name="Withler R.E."/>
            <person name="Rondeau E.B."/>
            <person name="Koop B.F."/>
            <person name="Devlin R.H."/>
        </authorList>
    </citation>
    <scope>NUCLEOTIDE SEQUENCE [LARGE SCALE GENOMIC DNA]</scope>
</reference>
<gene>
    <name evidence="1" type="primary">LOC112239183</name>
</gene>